<dbReference type="Gene3D" id="3.40.30.10">
    <property type="entry name" value="Glutaredoxin"/>
    <property type="match status" value="1"/>
</dbReference>
<keyword evidence="1" id="KW-0732">Signal</keyword>
<dbReference type="InterPro" id="IPR000866">
    <property type="entry name" value="AhpC/TSA"/>
</dbReference>
<dbReference type="SUPFAM" id="SSF52833">
    <property type="entry name" value="Thioredoxin-like"/>
    <property type="match status" value="1"/>
</dbReference>
<dbReference type="PROSITE" id="PS51352">
    <property type="entry name" value="THIOREDOXIN_2"/>
    <property type="match status" value="1"/>
</dbReference>
<evidence type="ECO:0000313" key="3">
    <source>
        <dbReference type="EMBL" id="KAA9340820.1"/>
    </source>
</evidence>
<feature type="signal peptide" evidence="1">
    <location>
        <begin position="1"/>
        <end position="21"/>
    </location>
</feature>
<dbReference type="RefSeq" id="WP_150902747.1">
    <property type="nucleotide sequence ID" value="NZ_VTWT01000002.1"/>
</dbReference>
<gene>
    <name evidence="3" type="ORF">F0P94_05165</name>
</gene>
<dbReference type="GO" id="GO:0016209">
    <property type="term" value="F:antioxidant activity"/>
    <property type="evidence" value="ECO:0007669"/>
    <property type="project" value="InterPro"/>
</dbReference>
<name>A0A5N1J7N7_9BACT</name>
<protein>
    <submittedName>
        <fullName evidence="3">Thioredoxin family protein</fullName>
    </submittedName>
</protein>
<dbReference type="Pfam" id="PF00578">
    <property type="entry name" value="AhpC-TSA"/>
    <property type="match status" value="1"/>
</dbReference>
<dbReference type="InterPro" id="IPR013766">
    <property type="entry name" value="Thioredoxin_domain"/>
</dbReference>
<dbReference type="InterPro" id="IPR047262">
    <property type="entry name" value="PRX-like1"/>
</dbReference>
<dbReference type="PANTHER" id="PTHR43640:SF1">
    <property type="entry name" value="THIOREDOXIN-DEPENDENT PEROXIREDOXIN"/>
    <property type="match status" value="1"/>
</dbReference>
<dbReference type="AlphaFoldDB" id="A0A5N1J7N7"/>
<dbReference type="CDD" id="cd02969">
    <property type="entry name" value="PRX_like1"/>
    <property type="match status" value="1"/>
</dbReference>
<evidence type="ECO:0000259" key="2">
    <source>
        <dbReference type="PROSITE" id="PS51352"/>
    </source>
</evidence>
<dbReference type="GO" id="GO:0016491">
    <property type="term" value="F:oxidoreductase activity"/>
    <property type="evidence" value="ECO:0007669"/>
    <property type="project" value="InterPro"/>
</dbReference>
<dbReference type="InterPro" id="IPR036249">
    <property type="entry name" value="Thioredoxin-like_sf"/>
</dbReference>
<comment type="caution">
    <text evidence="3">The sequence shown here is derived from an EMBL/GenBank/DDBJ whole genome shotgun (WGS) entry which is preliminary data.</text>
</comment>
<dbReference type="Proteomes" id="UP000326570">
    <property type="component" value="Unassembled WGS sequence"/>
</dbReference>
<dbReference type="PANTHER" id="PTHR43640">
    <property type="entry name" value="OS07G0260300 PROTEIN"/>
    <property type="match status" value="1"/>
</dbReference>
<feature type="domain" description="Thioredoxin" evidence="2">
    <location>
        <begin position="28"/>
        <end position="184"/>
    </location>
</feature>
<evidence type="ECO:0000313" key="4">
    <source>
        <dbReference type="Proteomes" id="UP000326570"/>
    </source>
</evidence>
<reference evidence="3 4" key="1">
    <citation type="submission" date="2019-09" db="EMBL/GenBank/DDBJ databases">
        <title>Genome sequence of Adhaeribacter sp. M2.</title>
        <authorList>
            <person name="Srinivasan S."/>
        </authorList>
    </citation>
    <scope>NUCLEOTIDE SEQUENCE [LARGE SCALE GENOMIC DNA]</scope>
    <source>
        <strain evidence="3 4">M2</strain>
    </source>
</reference>
<feature type="chain" id="PRO_5025019814" evidence="1">
    <location>
        <begin position="22"/>
        <end position="203"/>
    </location>
</feature>
<evidence type="ECO:0000256" key="1">
    <source>
        <dbReference type="SAM" id="SignalP"/>
    </source>
</evidence>
<dbReference type="EMBL" id="VTWT01000002">
    <property type="protein sequence ID" value="KAA9340820.1"/>
    <property type="molecule type" value="Genomic_DNA"/>
</dbReference>
<keyword evidence="4" id="KW-1185">Reference proteome</keyword>
<proteinExistence type="predicted"/>
<organism evidence="3 4">
    <name type="scientific">Adhaeribacter soli</name>
    <dbReference type="NCBI Taxonomy" id="2607655"/>
    <lineage>
        <taxon>Bacteria</taxon>
        <taxon>Pseudomonadati</taxon>
        <taxon>Bacteroidota</taxon>
        <taxon>Cytophagia</taxon>
        <taxon>Cytophagales</taxon>
        <taxon>Hymenobacteraceae</taxon>
        <taxon>Adhaeribacter</taxon>
    </lineage>
</organism>
<accession>A0A5N1J7N7</accession>
<sequence length="203" mass="22534">MKLLQITLFAAALTVSAFVFSAFGQAGYQLGQKVNDFTLKDSNGQNVSLSNFNNTKTVVVVFTNDICPYSRLYENRLMGLNNAYQNRGVKFIFINPAIGAEGGETVADMAKKASDNKYNFPYLADEGQKISQQFGATKTPEVFVLHNVNKEFVLKYKGAIDDNPQLETGVKDNYLKNAIDAVLNDRNVQAFDKRATGCLIKKY</sequence>